<feature type="domain" description="GFO/IDH/MocA-like oxidoreductase" evidence="3">
    <location>
        <begin position="128"/>
        <end position="182"/>
    </location>
</feature>
<accession>N2APP1</accession>
<reference evidence="4 5" key="1">
    <citation type="journal article" date="2014" name="Genome Announc.">
        <title>Draft genome sequences of the altered schaedler flora, a defined bacterial community from gnotobiotic mice.</title>
        <authorList>
            <person name="Wannemuehler M.J."/>
            <person name="Overstreet A.M."/>
            <person name="Ward D.V."/>
            <person name="Phillips G.J."/>
        </authorList>
    </citation>
    <scope>NUCLEOTIDE SEQUENCE [LARGE SCALE GENOMIC DNA]</scope>
    <source>
        <strain evidence="4 5">ASF492</strain>
    </source>
</reference>
<organism evidence="4 5">
    <name type="scientific">Eubacterium plexicaudatum ASF492</name>
    <dbReference type="NCBI Taxonomy" id="1235802"/>
    <lineage>
        <taxon>Bacteria</taxon>
        <taxon>Bacillati</taxon>
        <taxon>Bacillota</taxon>
        <taxon>Clostridia</taxon>
        <taxon>Eubacteriales</taxon>
        <taxon>Eubacteriaceae</taxon>
        <taxon>Eubacterium</taxon>
    </lineage>
</organism>
<dbReference type="InterPro" id="IPR036291">
    <property type="entry name" value="NAD(P)-bd_dom_sf"/>
</dbReference>
<keyword evidence="1" id="KW-0560">Oxidoreductase</keyword>
<evidence type="ECO:0000256" key="1">
    <source>
        <dbReference type="ARBA" id="ARBA00023002"/>
    </source>
</evidence>
<dbReference type="Gene3D" id="3.40.50.720">
    <property type="entry name" value="NAD(P)-binding Rossmann-like Domain"/>
    <property type="match status" value="1"/>
</dbReference>
<dbReference type="GO" id="GO:0016491">
    <property type="term" value="F:oxidoreductase activity"/>
    <property type="evidence" value="ECO:0007669"/>
    <property type="project" value="UniProtKB-KW"/>
</dbReference>
<evidence type="ECO:0000259" key="2">
    <source>
        <dbReference type="Pfam" id="PF01408"/>
    </source>
</evidence>
<evidence type="ECO:0000259" key="3">
    <source>
        <dbReference type="Pfam" id="PF22725"/>
    </source>
</evidence>
<dbReference type="PANTHER" id="PTHR43818">
    <property type="entry name" value="BCDNA.GH03377"/>
    <property type="match status" value="1"/>
</dbReference>
<feature type="domain" description="Gfo/Idh/MocA-like oxidoreductase N-terminal" evidence="2">
    <location>
        <begin position="5"/>
        <end position="118"/>
    </location>
</feature>
<gene>
    <name evidence="4" type="ORF">C823_01951</name>
</gene>
<dbReference type="AlphaFoldDB" id="N2APP1"/>
<dbReference type="STRING" id="1235802.C823_01951"/>
<proteinExistence type="predicted"/>
<dbReference type="EMBL" id="AQFT01000064">
    <property type="protein sequence ID" value="EMZ28418.1"/>
    <property type="molecule type" value="Genomic_DNA"/>
</dbReference>
<dbReference type="SUPFAM" id="SSF51658">
    <property type="entry name" value="Xylose isomerase-like"/>
    <property type="match status" value="2"/>
</dbReference>
<dbReference type="InterPro" id="IPR050463">
    <property type="entry name" value="Gfo/Idh/MocA_oxidrdct_glycsds"/>
</dbReference>
<dbReference type="InterPro" id="IPR000683">
    <property type="entry name" value="Gfo/Idh/MocA-like_OxRdtase_N"/>
</dbReference>
<keyword evidence="5" id="KW-1185">Reference proteome</keyword>
<comment type="caution">
    <text evidence="4">The sequence shown here is derived from an EMBL/GenBank/DDBJ whole genome shotgun (WGS) entry which is preliminary data.</text>
</comment>
<name>N2APP1_9FIRM</name>
<dbReference type="SUPFAM" id="SSF51735">
    <property type="entry name" value="NAD(P)-binding Rossmann-fold domains"/>
    <property type="match status" value="1"/>
</dbReference>
<dbReference type="eggNOG" id="COG1082">
    <property type="taxonomic scope" value="Bacteria"/>
</dbReference>
<evidence type="ECO:0000313" key="4">
    <source>
        <dbReference type="EMBL" id="EMZ28418.1"/>
    </source>
</evidence>
<dbReference type="Pfam" id="PF22725">
    <property type="entry name" value="GFO_IDH_MocA_C3"/>
    <property type="match status" value="1"/>
</dbReference>
<dbReference type="Pfam" id="PF01408">
    <property type="entry name" value="GFO_IDH_MocA"/>
    <property type="match status" value="1"/>
</dbReference>
<dbReference type="InterPro" id="IPR036237">
    <property type="entry name" value="Xyl_isomerase-like_sf"/>
</dbReference>
<dbReference type="eggNOG" id="COG0673">
    <property type="taxonomic scope" value="Bacteria"/>
</dbReference>
<dbReference type="PATRIC" id="fig|1235802.3.peg.2067"/>
<dbReference type="SUPFAM" id="SSF55347">
    <property type="entry name" value="Glyceraldehyde-3-phosphate dehydrogenase-like, C-terminal domain"/>
    <property type="match status" value="1"/>
</dbReference>
<dbReference type="Gene3D" id="3.30.360.10">
    <property type="entry name" value="Dihydrodipicolinate Reductase, domain 2"/>
    <property type="match status" value="1"/>
</dbReference>
<dbReference type="Gene3D" id="3.20.20.150">
    <property type="entry name" value="Divalent-metal-dependent TIM barrel enzymes"/>
    <property type="match status" value="1"/>
</dbReference>
<dbReference type="GO" id="GO:0000166">
    <property type="term" value="F:nucleotide binding"/>
    <property type="evidence" value="ECO:0007669"/>
    <property type="project" value="InterPro"/>
</dbReference>
<protein>
    <submittedName>
        <fullName evidence="4">Uncharacterized protein</fullName>
    </submittedName>
</protein>
<dbReference type="HOGENOM" id="CLU_595474_0_0_9"/>
<evidence type="ECO:0000313" key="5">
    <source>
        <dbReference type="Proteomes" id="UP000012589"/>
    </source>
</evidence>
<sequence length="459" mass="51584">MEKVKLGIVGFGFMGHCDADMMETFDEIDLVAVADTNPEQLTDAPEGVETYASLDEMLANADINVVMVSTPNPSHPEMVKKAAAAGKHVICEKPAAMSVAEYDEMVAACKENGVLFTVHQQRRWDKDYRVMKEVYDQALVGDMYLIKSQLYGVNGNMHDWHVYPEMGGGMLYDWGVHLIDQMPSCYDAFLENKIYDNRTLSLGEQINMMKRDIRLASLLGFKNLRTLVSTPMDVIEGSLEYAAEMDVKIGLEVHAPFSLNSGWADGYLEMIHRTGTKYFGFIPDMGIFCKNIPDVLREKARRQGASEECIKIVDDAYVSRLAKGFVKIKYDLNLGKANMEYRMANGMKEMMEAVERAGAGPADKAYAGASFTYSWSEPQDIIDNIDYIFHTHAKFYHVHEDGTETAVAIPEVVEAFKKAGYKGYLSSEYEGGEHLRDIGVDSIEQVRRHQEALRKAIEE</sequence>
<dbReference type="PANTHER" id="PTHR43818:SF11">
    <property type="entry name" value="BCDNA.GH03377"/>
    <property type="match status" value="1"/>
</dbReference>
<dbReference type="Proteomes" id="UP000012589">
    <property type="component" value="Unassembled WGS sequence"/>
</dbReference>
<dbReference type="InterPro" id="IPR055170">
    <property type="entry name" value="GFO_IDH_MocA-like_dom"/>
</dbReference>